<comment type="caution">
    <text evidence="1">The sequence shown here is derived from an EMBL/GenBank/DDBJ whole genome shotgun (WGS) entry which is preliminary data.</text>
</comment>
<protein>
    <submittedName>
        <fullName evidence="1">Uncharacterized protein</fullName>
    </submittedName>
</protein>
<organism evidence="1 2">
    <name type="scientific">Ancylostoma caninum</name>
    <name type="common">Dog hookworm</name>
    <dbReference type="NCBI Taxonomy" id="29170"/>
    <lineage>
        <taxon>Eukaryota</taxon>
        <taxon>Metazoa</taxon>
        <taxon>Ecdysozoa</taxon>
        <taxon>Nematoda</taxon>
        <taxon>Chromadorea</taxon>
        <taxon>Rhabditida</taxon>
        <taxon>Rhabditina</taxon>
        <taxon>Rhabditomorpha</taxon>
        <taxon>Strongyloidea</taxon>
        <taxon>Ancylostomatidae</taxon>
        <taxon>Ancylostomatinae</taxon>
        <taxon>Ancylostoma</taxon>
    </lineage>
</organism>
<dbReference type="EMBL" id="JOJR01015089">
    <property type="protein sequence ID" value="RCN24976.1"/>
    <property type="molecule type" value="Genomic_DNA"/>
</dbReference>
<evidence type="ECO:0000313" key="1">
    <source>
        <dbReference type="EMBL" id="RCN24976.1"/>
    </source>
</evidence>
<dbReference type="Proteomes" id="UP000252519">
    <property type="component" value="Unassembled WGS sequence"/>
</dbReference>
<gene>
    <name evidence="1" type="ORF">ANCCAN_29315</name>
</gene>
<reference evidence="1 2" key="1">
    <citation type="submission" date="2014-10" db="EMBL/GenBank/DDBJ databases">
        <title>Draft genome of the hookworm Ancylostoma caninum.</title>
        <authorList>
            <person name="Mitreva M."/>
        </authorList>
    </citation>
    <scope>NUCLEOTIDE SEQUENCE [LARGE SCALE GENOMIC DNA]</scope>
    <source>
        <strain evidence="1 2">Baltimore</strain>
    </source>
</reference>
<dbReference type="AlphaFoldDB" id="A0A368EYZ0"/>
<sequence length="87" mass="10141">MKHLYTVPWNFREAKKVIADEVIKSILSQSYDTRIRPPSYDDNGNNGPVIIDVQCYVRRDMFRPIYSNTSNEALLVHLLNTGRLPKF</sequence>
<keyword evidence="2" id="KW-1185">Reference proteome</keyword>
<proteinExistence type="predicted"/>
<evidence type="ECO:0000313" key="2">
    <source>
        <dbReference type="Proteomes" id="UP000252519"/>
    </source>
</evidence>
<accession>A0A368EYZ0</accession>
<name>A0A368EYZ0_ANCCA</name>